<keyword evidence="6" id="KW-1185">Reference proteome</keyword>
<sequence>MTGIQSKDLRVILTGGARGIGAAAAQTLAKAGARVMITDILDEEGRALADELGANVLYRRLDVTNASEWQAAVDEAEKAFGQLNALFNNAGILSLGSVADCTPEGFRRVIDVNLTGIFLGMRAAVPALRRAGGGVIVNTSSTAGLQGYGGLAAYVASKWGVRGLTKAAALDLAPDAIRVISLHPGPIRTPMTEGMSDEVVASQPIPRFGEPEEVARMVVFLLTDASFSTGSEFVIDGGAVTGQVLPLEPKD</sequence>
<name>A0A1Y6FGZ1_9SPHN</name>
<dbReference type="EMBL" id="FXWG01000003">
    <property type="protein sequence ID" value="SMQ73666.1"/>
    <property type="molecule type" value="Genomic_DNA"/>
</dbReference>
<reference evidence="6" key="1">
    <citation type="submission" date="2017-04" db="EMBL/GenBank/DDBJ databases">
        <authorList>
            <person name="Varghese N."/>
            <person name="Submissions S."/>
        </authorList>
    </citation>
    <scope>NUCLEOTIDE SEQUENCE [LARGE SCALE GENOMIC DNA]</scope>
</reference>
<dbReference type="Pfam" id="PF13561">
    <property type="entry name" value="adh_short_C2"/>
    <property type="match status" value="1"/>
</dbReference>
<feature type="domain" description="Ketoreductase" evidence="4">
    <location>
        <begin position="9"/>
        <end position="190"/>
    </location>
</feature>
<protein>
    <submittedName>
        <fullName evidence="5">3alpha(Or 20beta)-hydroxysteroid dehydrogenase</fullName>
    </submittedName>
</protein>
<evidence type="ECO:0000256" key="3">
    <source>
        <dbReference type="ARBA" id="ARBA00023027"/>
    </source>
</evidence>
<dbReference type="PRINTS" id="PR00081">
    <property type="entry name" value="GDHRDH"/>
</dbReference>
<dbReference type="PROSITE" id="PS00061">
    <property type="entry name" value="ADH_SHORT"/>
    <property type="match status" value="1"/>
</dbReference>
<dbReference type="InterPro" id="IPR020904">
    <property type="entry name" value="Sc_DH/Rdtase_CS"/>
</dbReference>
<evidence type="ECO:0000256" key="2">
    <source>
        <dbReference type="ARBA" id="ARBA00023002"/>
    </source>
</evidence>
<dbReference type="PANTHER" id="PTHR24321">
    <property type="entry name" value="DEHYDROGENASES, SHORT CHAIN"/>
    <property type="match status" value="1"/>
</dbReference>
<evidence type="ECO:0000259" key="4">
    <source>
        <dbReference type="SMART" id="SM00822"/>
    </source>
</evidence>
<dbReference type="InterPro" id="IPR057326">
    <property type="entry name" value="KR_dom"/>
</dbReference>
<dbReference type="SMART" id="SM00822">
    <property type="entry name" value="PKS_KR"/>
    <property type="match status" value="1"/>
</dbReference>
<evidence type="ECO:0000256" key="1">
    <source>
        <dbReference type="ARBA" id="ARBA00006484"/>
    </source>
</evidence>
<dbReference type="RefSeq" id="WP_086438785.1">
    <property type="nucleotide sequence ID" value="NZ_FXWG01000003.1"/>
</dbReference>
<dbReference type="FunFam" id="3.40.50.720:FF:000084">
    <property type="entry name" value="Short-chain dehydrogenase reductase"/>
    <property type="match status" value="1"/>
</dbReference>
<dbReference type="OrthoDB" id="9810734at2"/>
<keyword evidence="3" id="KW-0520">NAD</keyword>
<dbReference type="PRINTS" id="PR00080">
    <property type="entry name" value="SDRFAMILY"/>
</dbReference>
<dbReference type="InterPro" id="IPR036291">
    <property type="entry name" value="NAD(P)-bd_dom_sf"/>
</dbReference>
<dbReference type="InterPro" id="IPR002347">
    <property type="entry name" value="SDR_fam"/>
</dbReference>
<dbReference type="SUPFAM" id="SSF51735">
    <property type="entry name" value="NAD(P)-binding Rossmann-fold domains"/>
    <property type="match status" value="1"/>
</dbReference>
<keyword evidence="2" id="KW-0560">Oxidoreductase</keyword>
<gene>
    <name evidence="5" type="ORF">SAMN06297468_2275</name>
</gene>
<dbReference type="Proteomes" id="UP000194420">
    <property type="component" value="Unassembled WGS sequence"/>
</dbReference>
<organism evidence="5 6">
    <name type="scientific">Altererythrobacter xiamenensis</name>
    <dbReference type="NCBI Taxonomy" id="1316679"/>
    <lineage>
        <taxon>Bacteria</taxon>
        <taxon>Pseudomonadati</taxon>
        <taxon>Pseudomonadota</taxon>
        <taxon>Alphaproteobacteria</taxon>
        <taxon>Sphingomonadales</taxon>
        <taxon>Erythrobacteraceae</taxon>
        <taxon>Altererythrobacter</taxon>
    </lineage>
</organism>
<comment type="similarity">
    <text evidence="1">Belongs to the short-chain dehydrogenases/reductases (SDR) family.</text>
</comment>
<proteinExistence type="inferred from homology"/>
<accession>A0A1Y6FGZ1</accession>
<dbReference type="GO" id="GO:0016491">
    <property type="term" value="F:oxidoreductase activity"/>
    <property type="evidence" value="ECO:0007669"/>
    <property type="project" value="UniProtKB-KW"/>
</dbReference>
<evidence type="ECO:0000313" key="5">
    <source>
        <dbReference type="EMBL" id="SMQ73666.1"/>
    </source>
</evidence>
<evidence type="ECO:0000313" key="6">
    <source>
        <dbReference type="Proteomes" id="UP000194420"/>
    </source>
</evidence>
<dbReference type="AlphaFoldDB" id="A0A1Y6FGZ1"/>
<dbReference type="Gene3D" id="3.40.50.720">
    <property type="entry name" value="NAD(P)-binding Rossmann-like Domain"/>
    <property type="match status" value="1"/>
</dbReference>
<dbReference type="PANTHER" id="PTHR24321:SF8">
    <property type="entry name" value="ESTRADIOL 17-BETA-DEHYDROGENASE 8-RELATED"/>
    <property type="match status" value="1"/>
</dbReference>